<evidence type="ECO:0000313" key="3">
    <source>
        <dbReference type="Proteomes" id="UP000248349"/>
    </source>
</evidence>
<dbReference type="OrthoDB" id="5363290at2759"/>
<feature type="transmembrane region" description="Helical" evidence="1">
    <location>
        <begin position="119"/>
        <end position="139"/>
    </location>
</feature>
<dbReference type="RefSeq" id="XP_025434704.1">
    <property type="nucleotide sequence ID" value="XM_025571442.1"/>
</dbReference>
<keyword evidence="1" id="KW-0472">Membrane</keyword>
<evidence type="ECO:0000256" key="1">
    <source>
        <dbReference type="SAM" id="Phobius"/>
    </source>
</evidence>
<dbReference type="PANTHER" id="PTHR42083">
    <property type="entry name" value="MARVEL DOMAIN-CONTAINING PROTEIN"/>
    <property type="match status" value="1"/>
</dbReference>
<sequence length="142" mass="15973">LHTLHLALGLTALALYAHHIHRLHEASQSAGAKYIYAIVTALLACTTAMGYLVLIQYILKNRVPVARRRGWQFPLFVWEGVLCVVWLTLFGIFGGEFLGKSSRSATGSVDKEVVRMKRAVWIDLVNLGLWVVSAAWKGVRWW</sequence>
<feature type="transmembrane region" description="Helical" evidence="1">
    <location>
        <begin position="33"/>
        <end position="54"/>
    </location>
</feature>
<name>A0A319AQQ6_9EURO</name>
<organism evidence="2 3">
    <name type="scientific">Aspergillus saccharolyticus JOP 1030-1</name>
    <dbReference type="NCBI Taxonomy" id="1450539"/>
    <lineage>
        <taxon>Eukaryota</taxon>
        <taxon>Fungi</taxon>
        <taxon>Dikarya</taxon>
        <taxon>Ascomycota</taxon>
        <taxon>Pezizomycotina</taxon>
        <taxon>Eurotiomycetes</taxon>
        <taxon>Eurotiomycetidae</taxon>
        <taxon>Eurotiales</taxon>
        <taxon>Aspergillaceae</taxon>
        <taxon>Aspergillus</taxon>
        <taxon>Aspergillus subgen. Circumdati</taxon>
    </lineage>
</organism>
<gene>
    <name evidence="2" type="ORF">BP01DRAFT_282579</name>
</gene>
<dbReference type="PANTHER" id="PTHR42083:SF1">
    <property type="entry name" value="MARVEL DOMAIN-CONTAINING PROTEIN"/>
    <property type="match status" value="1"/>
</dbReference>
<dbReference type="EMBL" id="KZ821220">
    <property type="protein sequence ID" value="PYH48722.1"/>
    <property type="molecule type" value="Genomic_DNA"/>
</dbReference>
<feature type="transmembrane region" description="Helical" evidence="1">
    <location>
        <begin position="75"/>
        <end position="99"/>
    </location>
</feature>
<dbReference type="Proteomes" id="UP000248349">
    <property type="component" value="Unassembled WGS sequence"/>
</dbReference>
<reference evidence="2 3" key="1">
    <citation type="submission" date="2016-12" db="EMBL/GenBank/DDBJ databases">
        <title>The genomes of Aspergillus section Nigri reveals drivers in fungal speciation.</title>
        <authorList>
            <consortium name="DOE Joint Genome Institute"/>
            <person name="Vesth T.C."/>
            <person name="Nybo J."/>
            <person name="Theobald S."/>
            <person name="Brandl J."/>
            <person name="Frisvad J.C."/>
            <person name="Nielsen K.F."/>
            <person name="Lyhne E.K."/>
            <person name="Kogle M.E."/>
            <person name="Kuo A."/>
            <person name="Riley R."/>
            <person name="Clum A."/>
            <person name="Nolan M."/>
            <person name="Lipzen A."/>
            <person name="Salamov A."/>
            <person name="Henrissat B."/>
            <person name="Wiebenga A."/>
            <person name="De Vries R.P."/>
            <person name="Grigoriev I.V."/>
            <person name="Mortensen U.H."/>
            <person name="Andersen M.R."/>
            <person name="Baker S.E."/>
        </authorList>
    </citation>
    <scope>NUCLEOTIDE SEQUENCE [LARGE SCALE GENOMIC DNA]</scope>
    <source>
        <strain evidence="2 3">JOP 1030-1</strain>
    </source>
</reference>
<keyword evidence="1" id="KW-1133">Transmembrane helix</keyword>
<keyword evidence="3" id="KW-1185">Reference proteome</keyword>
<proteinExistence type="predicted"/>
<protein>
    <recommendedName>
        <fullName evidence="4">MARVEL domain-containing protein</fullName>
    </recommendedName>
</protein>
<dbReference type="AlphaFoldDB" id="A0A319AQQ6"/>
<feature type="non-terminal residue" evidence="2">
    <location>
        <position position="142"/>
    </location>
</feature>
<evidence type="ECO:0000313" key="2">
    <source>
        <dbReference type="EMBL" id="PYH48722.1"/>
    </source>
</evidence>
<keyword evidence="1" id="KW-0812">Transmembrane</keyword>
<dbReference type="GeneID" id="37072670"/>
<accession>A0A319AQQ6</accession>
<feature type="non-terminal residue" evidence="2">
    <location>
        <position position="1"/>
    </location>
</feature>
<evidence type="ECO:0008006" key="4">
    <source>
        <dbReference type="Google" id="ProtNLM"/>
    </source>
</evidence>